<keyword evidence="1" id="KW-1133">Transmembrane helix</keyword>
<comment type="caution">
    <text evidence="2">The sequence shown here is derived from an EMBL/GenBank/DDBJ whole genome shotgun (WGS) entry which is preliminary data.</text>
</comment>
<gene>
    <name evidence="2" type="ORF">CFT12S02225_00140</name>
</gene>
<organism evidence="2 3">
    <name type="scientific">Campylobacter fetus subsp. testudinum</name>
    <dbReference type="NCBI Taxonomy" id="1507806"/>
    <lineage>
        <taxon>Bacteria</taxon>
        <taxon>Pseudomonadati</taxon>
        <taxon>Campylobacterota</taxon>
        <taxon>Epsilonproteobacteria</taxon>
        <taxon>Campylobacterales</taxon>
        <taxon>Campylobacteraceae</taxon>
        <taxon>Campylobacter</taxon>
    </lineage>
</organism>
<dbReference type="Proteomes" id="UP000093100">
    <property type="component" value="Unassembled WGS sequence"/>
</dbReference>
<evidence type="ECO:0000313" key="3">
    <source>
        <dbReference type="Proteomes" id="UP000093100"/>
    </source>
</evidence>
<keyword evidence="1" id="KW-0812">Transmembrane</keyword>
<name>A0AAX0HD54_CAMFE</name>
<evidence type="ECO:0000313" key="2">
    <source>
        <dbReference type="EMBL" id="OCR91509.1"/>
    </source>
</evidence>
<protein>
    <submittedName>
        <fullName evidence="2">Uncharacterized protein</fullName>
    </submittedName>
</protein>
<feature type="transmembrane region" description="Helical" evidence="1">
    <location>
        <begin position="95"/>
        <end position="121"/>
    </location>
</feature>
<accession>A0AAX0HD54</accession>
<dbReference type="RefSeq" id="WP_065840863.1">
    <property type="nucleotide sequence ID" value="NZ_LFLK01000001.1"/>
</dbReference>
<feature type="transmembrane region" description="Helical" evidence="1">
    <location>
        <begin position="141"/>
        <end position="163"/>
    </location>
</feature>
<dbReference type="EMBL" id="LFLK01000001">
    <property type="protein sequence ID" value="OCR91509.1"/>
    <property type="molecule type" value="Genomic_DNA"/>
</dbReference>
<keyword evidence="1" id="KW-0472">Membrane</keyword>
<feature type="transmembrane region" description="Helical" evidence="1">
    <location>
        <begin position="56"/>
        <end position="74"/>
    </location>
</feature>
<proteinExistence type="predicted"/>
<reference evidence="2 3" key="1">
    <citation type="journal article" date="2016" name="Genome Biol. Evol.">
        <title>Comparative Genomics of Campylobacter fetus from Reptiles and Mammals Reveals Divergent Evolution in Host-Associated Lineages.</title>
        <authorList>
            <person name="Gilbert M.J."/>
            <person name="Miller W.G."/>
            <person name="Yee E."/>
            <person name="Zomer A.L."/>
            <person name="van der Graaf-van Bloois L."/>
            <person name="Fitzgerald C."/>
            <person name="Forbes K.J."/>
            <person name="Meric G."/>
            <person name="Sheppard S.K."/>
            <person name="Wagenaar J.A."/>
            <person name="Duim B."/>
        </authorList>
    </citation>
    <scope>NUCLEOTIDE SEQUENCE [LARGE SCALE GENOMIC DNA]</scope>
    <source>
        <strain evidence="2 3">12S02225-3</strain>
    </source>
</reference>
<sequence length="165" mass="19579">MIFFMLIEMLPKWVVDLTWYNVLYQKMVMNKEAKQEIYSYFYAERKLFLEEINYKIFLIITFSIIFIFFSLLLYKKLKGIKATGKKFTIIVLLSVFHAILLGETIISLPILLLVIFVMYIVTQDENTILKYIRIPLHILPIIVFIGLQIYLNSGLFWGFDIVLSK</sequence>
<evidence type="ECO:0000256" key="1">
    <source>
        <dbReference type="SAM" id="Phobius"/>
    </source>
</evidence>
<dbReference type="AlphaFoldDB" id="A0AAX0HD54"/>